<dbReference type="PANTHER" id="PTHR32347:SF23">
    <property type="entry name" value="BLL5650 PROTEIN"/>
    <property type="match status" value="1"/>
</dbReference>
<dbReference type="Proteomes" id="UP000823891">
    <property type="component" value="Unassembled WGS sequence"/>
</dbReference>
<keyword evidence="6" id="KW-1133">Transmembrane helix</keyword>
<dbReference type="NCBIfam" id="TIGR01730">
    <property type="entry name" value="RND_mfp"/>
    <property type="match status" value="1"/>
</dbReference>
<comment type="similarity">
    <text evidence="2">Belongs to the membrane fusion protein (MFP) (TC 8.A.1) family.</text>
</comment>
<evidence type="ECO:0000313" key="9">
    <source>
        <dbReference type="Proteomes" id="UP000823891"/>
    </source>
</evidence>
<evidence type="ECO:0000256" key="3">
    <source>
        <dbReference type="ARBA" id="ARBA00023054"/>
    </source>
</evidence>
<dbReference type="PANTHER" id="PTHR32347">
    <property type="entry name" value="EFFLUX SYSTEM COMPONENT YKNX-RELATED"/>
    <property type="match status" value="1"/>
</dbReference>
<keyword evidence="3 4" id="KW-0175">Coiled coil</keyword>
<evidence type="ECO:0000259" key="7">
    <source>
        <dbReference type="Pfam" id="PF25990"/>
    </source>
</evidence>
<dbReference type="GO" id="GO:0016020">
    <property type="term" value="C:membrane"/>
    <property type="evidence" value="ECO:0007669"/>
    <property type="project" value="InterPro"/>
</dbReference>
<sequence length="570" mass="61694">MGAGKKKKKEQGGENAVVQKMPAGQKKRHGKRAPLFAAGGIVVLLTGGAIGYYLVQNGEQEVSYREDAVQYGELTVGLQENGSVEVGTTEQLFELDMSAYTESGDGGFSWEQGGANGNIFQGMTAGSSVSSSSRSLVVEEVLITEGQEVSEGDPLYLISQDSIDEIREELTSDMADAQVTLEQTQTQLAMTRLEAQQKYETDTAYGDVLAQAEYDNTIRQLQEAITDIEEQLQEANGELLEQNERLAEYQADLAVEQEILKNAEYVVETTDMISDAYGWITAENAREDAVSVIETLEDEIEAAAETIEETNAEIEDLTAGLTGAQKDLEQGQIDAKAQLSLRTLSYENASERYDVSVGMGEFEAQVAREDYDDAVAKLDEFDAVLGGRTLNSDYNGVITEISLAEGDTVDTGSTLAVLSDYDEVTVTVSLEETDLENISEGDRVNVSIDAWPDEEFSGTVEEIGDAAYDSSTGTTYSDVTVKLSGDTAKLYDGMTAELTFVTKETKNVTYVSNRAVYRENGKSYVRMRDENGAVISVEVVTGFSDGSYVEIIEGLSEGDTVLIESGVSGS</sequence>
<protein>
    <submittedName>
        <fullName evidence="8">Efflux RND transporter periplasmic adaptor subunit</fullName>
    </submittedName>
</protein>
<reference evidence="8" key="1">
    <citation type="journal article" date="2021" name="PeerJ">
        <title>Extensive microbial diversity within the chicken gut microbiome revealed by metagenomics and culture.</title>
        <authorList>
            <person name="Gilroy R."/>
            <person name="Ravi A."/>
            <person name="Getino M."/>
            <person name="Pursley I."/>
            <person name="Horton D.L."/>
            <person name="Alikhan N.F."/>
            <person name="Baker D."/>
            <person name="Gharbi K."/>
            <person name="Hall N."/>
            <person name="Watson M."/>
            <person name="Adriaenssens E.M."/>
            <person name="Foster-Nyarko E."/>
            <person name="Jarju S."/>
            <person name="Secka A."/>
            <person name="Antonio M."/>
            <person name="Oren A."/>
            <person name="Chaudhuri R.R."/>
            <person name="La Ragione R."/>
            <person name="Hildebrand F."/>
            <person name="Pallen M.J."/>
        </authorList>
    </citation>
    <scope>NUCLEOTIDE SEQUENCE</scope>
    <source>
        <strain evidence="8">USAMLcec2-132</strain>
    </source>
</reference>
<comment type="subcellular location">
    <subcellularLocation>
        <location evidence="1">Cell envelope</location>
    </subcellularLocation>
</comment>
<dbReference type="InterPro" id="IPR058636">
    <property type="entry name" value="Beta-barrel_YknX"/>
</dbReference>
<dbReference type="Gene3D" id="2.40.420.20">
    <property type="match status" value="1"/>
</dbReference>
<dbReference type="InterPro" id="IPR050465">
    <property type="entry name" value="UPF0194_transport"/>
</dbReference>
<feature type="transmembrane region" description="Helical" evidence="6">
    <location>
        <begin position="35"/>
        <end position="55"/>
    </location>
</feature>
<dbReference type="Gene3D" id="2.40.30.170">
    <property type="match status" value="1"/>
</dbReference>
<dbReference type="Pfam" id="PF25990">
    <property type="entry name" value="Beta-barrel_YknX"/>
    <property type="match status" value="1"/>
</dbReference>
<evidence type="ECO:0000256" key="2">
    <source>
        <dbReference type="ARBA" id="ARBA00009477"/>
    </source>
</evidence>
<name>A0A9D2SRU4_9FIRM</name>
<reference evidence="8" key="2">
    <citation type="submission" date="2021-04" db="EMBL/GenBank/DDBJ databases">
        <authorList>
            <person name="Gilroy R."/>
        </authorList>
    </citation>
    <scope>NUCLEOTIDE SEQUENCE</scope>
    <source>
        <strain evidence="8">USAMLcec2-132</strain>
    </source>
</reference>
<evidence type="ECO:0000256" key="5">
    <source>
        <dbReference type="SAM" id="MobiDB-lite"/>
    </source>
</evidence>
<dbReference type="GO" id="GO:0022857">
    <property type="term" value="F:transmembrane transporter activity"/>
    <property type="evidence" value="ECO:0007669"/>
    <property type="project" value="InterPro"/>
</dbReference>
<proteinExistence type="inferred from homology"/>
<feature type="domain" description="YknX-like beta-barrel" evidence="7">
    <location>
        <begin position="425"/>
        <end position="496"/>
    </location>
</feature>
<dbReference type="AlphaFoldDB" id="A0A9D2SRU4"/>
<comment type="caution">
    <text evidence="8">The sequence shown here is derived from an EMBL/GenBank/DDBJ whole genome shotgun (WGS) entry which is preliminary data.</text>
</comment>
<dbReference type="SUPFAM" id="SSF111369">
    <property type="entry name" value="HlyD-like secretion proteins"/>
    <property type="match status" value="2"/>
</dbReference>
<evidence type="ECO:0000256" key="1">
    <source>
        <dbReference type="ARBA" id="ARBA00004196"/>
    </source>
</evidence>
<evidence type="ECO:0000313" key="8">
    <source>
        <dbReference type="EMBL" id="HJC25918.1"/>
    </source>
</evidence>
<evidence type="ECO:0000256" key="6">
    <source>
        <dbReference type="SAM" id="Phobius"/>
    </source>
</evidence>
<dbReference type="InterPro" id="IPR006143">
    <property type="entry name" value="RND_pump_MFP"/>
</dbReference>
<feature type="coiled-coil region" evidence="4">
    <location>
        <begin position="211"/>
        <end position="259"/>
    </location>
</feature>
<feature type="coiled-coil region" evidence="4">
    <location>
        <begin position="286"/>
        <end position="327"/>
    </location>
</feature>
<feature type="region of interest" description="Disordered" evidence="5">
    <location>
        <begin position="1"/>
        <end position="29"/>
    </location>
</feature>
<evidence type="ECO:0000256" key="4">
    <source>
        <dbReference type="SAM" id="Coils"/>
    </source>
</evidence>
<keyword evidence="6" id="KW-0812">Transmembrane</keyword>
<dbReference type="Gene3D" id="2.40.50.100">
    <property type="match status" value="1"/>
</dbReference>
<accession>A0A9D2SRU4</accession>
<keyword evidence="6" id="KW-0472">Membrane</keyword>
<gene>
    <name evidence="8" type="ORF">H9761_19850</name>
</gene>
<dbReference type="GO" id="GO:0030313">
    <property type="term" value="C:cell envelope"/>
    <property type="evidence" value="ECO:0007669"/>
    <property type="project" value="UniProtKB-SubCell"/>
</dbReference>
<dbReference type="EMBL" id="DWWS01000074">
    <property type="protein sequence ID" value="HJC25918.1"/>
    <property type="molecule type" value="Genomic_DNA"/>
</dbReference>
<organism evidence="8 9">
    <name type="scientific">Candidatus Eisenbergiella merdavium</name>
    <dbReference type="NCBI Taxonomy" id="2838551"/>
    <lineage>
        <taxon>Bacteria</taxon>
        <taxon>Bacillati</taxon>
        <taxon>Bacillota</taxon>
        <taxon>Clostridia</taxon>
        <taxon>Lachnospirales</taxon>
        <taxon>Lachnospiraceae</taxon>
        <taxon>Eisenbergiella</taxon>
    </lineage>
</organism>